<evidence type="ECO:0000313" key="4">
    <source>
        <dbReference type="Proteomes" id="UP001180840"/>
    </source>
</evidence>
<accession>A0ABU1ZW69</accession>
<sequence>MPSPARRTRRRRRHGPLALLLAAALSSSACAAVLGDQQAGQGDRPPPMAAPGPAGALSVADTRAENRNRTVDEHFAQVPTVLRDDAGLATSRLFFDDSDTVVIAGPSDAAQLRAASIAVFTHAPMLSYSRPRHAEIVAEIGRLGATRILTVGAVELAETTGVVTVTADPGTDAGLGDLTAHQFHDAVVRDPAGMVGAVASLDGSTPVLLTAGWETLPPRPGPTAAFPISSRRDAQRAPTTVATAASPLVSVTNARSFGASVRVVDTPDPRESEETMRAMVGLADRPLLALGEQFGSGPTLADSIVQAEQKLLRKIR</sequence>
<protein>
    <submittedName>
        <fullName evidence="3">Uncharacterized protein</fullName>
    </submittedName>
</protein>
<keyword evidence="4" id="KW-1185">Reference proteome</keyword>
<comment type="caution">
    <text evidence="3">The sequence shown here is derived from an EMBL/GenBank/DDBJ whole genome shotgun (WGS) entry which is preliminary data.</text>
</comment>
<proteinExistence type="predicted"/>
<evidence type="ECO:0000256" key="1">
    <source>
        <dbReference type="SAM" id="MobiDB-lite"/>
    </source>
</evidence>
<keyword evidence="2" id="KW-0732">Signal</keyword>
<feature type="signal peptide" evidence="2">
    <location>
        <begin position="1"/>
        <end position="31"/>
    </location>
</feature>
<reference evidence="3" key="1">
    <citation type="submission" date="2023-07" db="EMBL/GenBank/DDBJ databases">
        <title>Sequencing the genomes of 1000 actinobacteria strains.</title>
        <authorList>
            <person name="Klenk H.-P."/>
        </authorList>
    </citation>
    <scope>NUCLEOTIDE SEQUENCE</scope>
    <source>
        <strain evidence="3">DSM 107476</strain>
    </source>
</reference>
<organism evidence="3 4">
    <name type="scientific">Corynebacterium guangdongense</name>
    <dbReference type="NCBI Taxonomy" id="1783348"/>
    <lineage>
        <taxon>Bacteria</taxon>
        <taxon>Bacillati</taxon>
        <taxon>Actinomycetota</taxon>
        <taxon>Actinomycetes</taxon>
        <taxon>Mycobacteriales</taxon>
        <taxon>Corynebacteriaceae</taxon>
        <taxon>Corynebacterium</taxon>
    </lineage>
</organism>
<feature type="region of interest" description="Disordered" evidence="1">
    <location>
        <begin position="36"/>
        <end position="56"/>
    </location>
</feature>
<dbReference type="PROSITE" id="PS51257">
    <property type="entry name" value="PROKAR_LIPOPROTEIN"/>
    <property type="match status" value="1"/>
</dbReference>
<gene>
    <name evidence="3" type="ORF">J2S39_000860</name>
</gene>
<evidence type="ECO:0000256" key="2">
    <source>
        <dbReference type="SAM" id="SignalP"/>
    </source>
</evidence>
<dbReference type="EMBL" id="JAVDXZ010000001">
    <property type="protein sequence ID" value="MDR7329184.1"/>
    <property type="molecule type" value="Genomic_DNA"/>
</dbReference>
<evidence type="ECO:0000313" key="3">
    <source>
        <dbReference type="EMBL" id="MDR7329184.1"/>
    </source>
</evidence>
<name>A0ABU1ZW69_9CORY</name>
<feature type="chain" id="PRO_5046353427" evidence="2">
    <location>
        <begin position="32"/>
        <end position="316"/>
    </location>
</feature>
<dbReference type="RefSeq" id="WP_290198147.1">
    <property type="nucleotide sequence ID" value="NZ_CP047654.1"/>
</dbReference>
<dbReference type="Proteomes" id="UP001180840">
    <property type="component" value="Unassembled WGS sequence"/>
</dbReference>